<dbReference type="OrthoDB" id="5739027at2"/>
<comment type="caution">
    <text evidence="2">The sequence shown here is derived from an EMBL/GenBank/DDBJ whole genome shotgun (WGS) entry which is preliminary data.</text>
</comment>
<dbReference type="EMBL" id="SMSE01000002">
    <property type="protein sequence ID" value="TDG14082.1"/>
    <property type="molecule type" value="Genomic_DNA"/>
</dbReference>
<organism evidence="2 3">
    <name type="scientific">Seongchinamella unica</name>
    <dbReference type="NCBI Taxonomy" id="2547392"/>
    <lineage>
        <taxon>Bacteria</taxon>
        <taxon>Pseudomonadati</taxon>
        <taxon>Pseudomonadota</taxon>
        <taxon>Gammaproteobacteria</taxon>
        <taxon>Cellvibrionales</taxon>
        <taxon>Halieaceae</taxon>
        <taxon>Seongchinamella</taxon>
    </lineage>
</organism>
<reference evidence="2 3" key="1">
    <citation type="submission" date="2019-03" db="EMBL/GenBank/DDBJ databases">
        <title>Seongchinamella monodicae gen. nov., sp. nov., a novel member of the Gammaproteobacteria isolated from a tidal mudflat of beach.</title>
        <authorList>
            <person name="Yang H.G."/>
            <person name="Kang J.W."/>
            <person name="Lee S.D."/>
        </authorList>
    </citation>
    <scope>NUCLEOTIDE SEQUENCE [LARGE SCALE GENOMIC DNA]</scope>
    <source>
        <strain evidence="2 3">GH4-78</strain>
    </source>
</reference>
<evidence type="ECO:0000313" key="3">
    <source>
        <dbReference type="Proteomes" id="UP000295554"/>
    </source>
</evidence>
<dbReference type="AlphaFoldDB" id="A0A4R5LT19"/>
<evidence type="ECO:0000313" key="2">
    <source>
        <dbReference type="EMBL" id="TDG14082.1"/>
    </source>
</evidence>
<evidence type="ECO:0000256" key="1">
    <source>
        <dbReference type="SAM" id="MobiDB-lite"/>
    </source>
</evidence>
<dbReference type="Proteomes" id="UP000295554">
    <property type="component" value="Unassembled WGS sequence"/>
</dbReference>
<sequence>MGNRFLEDEDEEFRPPEFHRDEDLDETGVSQVLVEQFVNYRLRYLLKVEAEVDRGQPLDDGEIEILSRVVKRAHDFKDFVHEFPEYEELVAKMINLVDEITDKALVNARRES</sequence>
<feature type="region of interest" description="Disordered" evidence="1">
    <location>
        <begin position="1"/>
        <end position="21"/>
    </location>
</feature>
<name>A0A4R5LT19_9GAMM</name>
<keyword evidence="3" id="KW-1185">Reference proteome</keyword>
<gene>
    <name evidence="2" type="ORF">E2F43_11395</name>
</gene>
<accession>A0A4R5LT19</accession>
<dbReference type="RefSeq" id="WP_133212691.1">
    <property type="nucleotide sequence ID" value="NZ_SMSE01000002.1"/>
</dbReference>
<proteinExistence type="predicted"/>
<protein>
    <submittedName>
        <fullName evidence="2">Uncharacterized protein</fullName>
    </submittedName>
</protein>